<name>A0A485KZD0_9STRA</name>
<proteinExistence type="predicted"/>
<dbReference type="AlphaFoldDB" id="A0A485KZD0"/>
<evidence type="ECO:0000313" key="2">
    <source>
        <dbReference type="EMBL" id="VFT90541.1"/>
    </source>
</evidence>
<dbReference type="PANTHER" id="PTHR14614">
    <property type="entry name" value="HEPATOCELLULAR CARCINOMA-ASSOCIATED ANTIGEN"/>
    <property type="match status" value="1"/>
</dbReference>
<gene>
    <name evidence="2" type="primary">Aste57867_13708</name>
    <name evidence="1" type="ORF">As57867_013658</name>
    <name evidence="2" type="ORF">ASTE57867_13708</name>
</gene>
<dbReference type="OrthoDB" id="407325at2759"/>
<dbReference type="PANTHER" id="PTHR14614:SF109">
    <property type="entry name" value="RIBOSOMAL LYSINE N-METHYLTRANSFERASE 5"/>
    <property type="match status" value="1"/>
</dbReference>
<dbReference type="Gene3D" id="3.40.50.150">
    <property type="entry name" value="Vaccinia Virus protein VP39"/>
    <property type="match status" value="1"/>
</dbReference>
<reference evidence="2 3" key="1">
    <citation type="submission" date="2019-03" db="EMBL/GenBank/DDBJ databases">
        <authorList>
            <person name="Gaulin E."/>
            <person name="Dumas B."/>
        </authorList>
    </citation>
    <scope>NUCLEOTIDE SEQUENCE [LARGE SCALE GENOMIC DNA]</scope>
    <source>
        <strain evidence="2">CBS 568.67</strain>
    </source>
</reference>
<reference evidence="1" key="2">
    <citation type="submission" date="2019-06" db="EMBL/GenBank/DDBJ databases">
        <title>Genomics analysis of Aphanomyces spp. identifies a new class of oomycete effector associated with host adaptation.</title>
        <authorList>
            <person name="Gaulin E."/>
        </authorList>
    </citation>
    <scope>NUCLEOTIDE SEQUENCE</scope>
    <source>
        <strain evidence="1">CBS 578.67</strain>
    </source>
</reference>
<dbReference type="Proteomes" id="UP000332933">
    <property type="component" value="Unassembled WGS sequence"/>
</dbReference>
<protein>
    <submittedName>
        <fullName evidence="2">Aste57867_13708 protein</fullName>
    </submittedName>
</protein>
<dbReference type="GO" id="GO:0005829">
    <property type="term" value="C:cytosol"/>
    <property type="evidence" value="ECO:0007669"/>
    <property type="project" value="TreeGrafter"/>
</dbReference>
<dbReference type="EMBL" id="VJMH01005478">
    <property type="protein sequence ID" value="KAF0695465.1"/>
    <property type="molecule type" value="Genomic_DNA"/>
</dbReference>
<keyword evidence="3" id="KW-1185">Reference proteome</keyword>
<evidence type="ECO:0000313" key="3">
    <source>
        <dbReference type="Proteomes" id="UP000332933"/>
    </source>
</evidence>
<dbReference type="GO" id="GO:0032991">
    <property type="term" value="C:protein-containing complex"/>
    <property type="evidence" value="ECO:0007669"/>
    <property type="project" value="TreeGrafter"/>
</dbReference>
<dbReference type="EMBL" id="CAADRA010005499">
    <property type="protein sequence ID" value="VFT90541.1"/>
    <property type="molecule type" value="Genomic_DNA"/>
</dbReference>
<organism evidence="2 3">
    <name type="scientific">Aphanomyces stellatus</name>
    <dbReference type="NCBI Taxonomy" id="120398"/>
    <lineage>
        <taxon>Eukaryota</taxon>
        <taxon>Sar</taxon>
        <taxon>Stramenopiles</taxon>
        <taxon>Oomycota</taxon>
        <taxon>Saprolegniomycetes</taxon>
        <taxon>Saprolegniales</taxon>
        <taxon>Verrucalvaceae</taxon>
        <taxon>Aphanomyces</taxon>
    </lineage>
</organism>
<dbReference type="Pfam" id="PF10294">
    <property type="entry name" value="Methyltransf_16"/>
    <property type="match status" value="1"/>
</dbReference>
<dbReference type="SUPFAM" id="SSF53335">
    <property type="entry name" value="S-adenosyl-L-methionine-dependent methyltransferases"/>
    <property type="match status" value="1"/>
</dbReference>
<dbReference type="InterPro" id="IPR029063">
    <property type="entry name" value="SAM-dependent_MTases_sf"/>
</dbReference>
<accession>A0A485KZD0</accession>
<evidence type="ECO:0000313" key="1">
    <source>
        <dbReference type="EMBL" id="KAF0695465.1"/>
    </source>
</evidence>
<sequence>MDSFLATELSYVDRDLTYAKERHFNFEHGGHVSILQDISHVGGTIWDASVVLSHYLDSLGPATLSGKSMVEIGAGTALPSIVGARLGMDVVATDMQDVLHHTDAAIHRNCDKTCIRSQELVWGSRGVGLDALLSSTDSAVPCKGYDYIVGADIVYNDAHFMELQETLLALSGMGTASVVLVCFEQRRRDLTAFWESFKPHFDMARLSTPMLDKCREDVNVFMYKLTRKPHATLADESTTTK</sequence>
<dbReference type="InterPro" id="IPR019410">
    <property type="entry name" value="Methyltransf_16"/>
</dbReference>